<reference evidence="1 2" key="1">
    <citation type="submission" date="2023-02" db="EMBL/GenBank/DDBJ databases">
        <title>Host association and intracellularity evolved multiple times independently in the Rickettsiales.</title>
        <authorList>
            <person name="Castelli M."/>
            <person name="Nardi T."/>
            <person name="Gammuto L."/>
            <person name="Bellinzona G."/>
            <person name="Sabaneyeva E."/>
            <person name="Potekhin A."/>
            <person name="Serra V."/>
            <person name="Petroni G."/>
            <person name="Sassera D."/>
        </authorList>
    </citation>
    <scope>NUCLEOTIDE SEQUENCE [LARGE SCALE GENOMIC DNA]</scope>
    <source>
        <strain evidence="1 2">BOD18</strain>
    </source>
</reference>
<comment type="caution">
    <text evidence="1">The sequence shown here is derived from an EMBL/GenBank/DDBJ whole genome shotgun (WGS) entry which is preliminary data.</text>
</comment>
<protein>
    <submittedName>
        <fullName evidence="1">Uncharacterized protein</fullName>
    </submittedName>
</protein>
<organism evidence="1 2">
    <name type="scientific">Candidatus Cyrtobacter comes</name>
    <dbReference type="NCBI Taxonomy" id="675776"/>
    <lineage>
        <taxon>Bacteria</taxon>
        <taxon>Pseudomonadati</taxon>
        <taxon>Pseudomonadota</taxon>
        <taxon>Alphaproteobacteria</taxon>
        <taxon>Rickettsiales</taxon>
        <taxon>Candidatus Midichloriaceae</taxon>
        <taxon>Candidatus Cyrtobacter</taxon>
    </lineage>
</organism>
<evidence type="ECO:0000313" key="1">
    <source>
        <dbReference type="EMBL" id="MDZ5762744.1"/>
    </source>
</evidence>
<accession>A0ABU5LA68</accession>
<evidence type="ECO:0000313" key="2">
    <source>
        <dbReference type="Proteomes" id="UP001293791"/>
    </source>
</evidence>
<name>A0ABU5LA68_9RICK</name>
<sequence length="31" mass="3655">MNCEITHGIIILYLKRRVIMWNIVRVGAVKN</sequence>
<gene>
    <name evidence="1" type="ORF">Cyrtocomes_01138</name>
</gene>
<proteinExistence type="predicted"/>
<keyword evidence="2" id="KW-1185">Reference proteome</keyword>
<dbReference type="EMBL" id="JARGYT010000101">
    <property type="protein sequence ID" value="MDZ5762744.1"/>
    <property type="molecule type" value="Genomic_DNA"/>
</dbReference>
<dbReference type="Proteomes" id="UP001293791">
    <property type="component" value="Unassembled WGS sequence"/>
</dbReference>